<dbReference type="InterPro" id="IPR009003">
    <property type="entry name" value="Peptidase_S1_PA"/>
</dbReference>
<protein>
    <submittedName>
        <fullName evidence="2">Uncharacterized protein</fullName>
    </submittedName>
</protein>
<dbReference type="AlphaFoldDB" id="A0A915K2W3"/>
<keyword evidence="1" id="KW-1185">Reference proteome</keyword>
<name>A0A915K2W3_ROMCU</name>
<dbReference type="Proteomes" id="UP000887565">
    <property type="component" value="Unplaced"/>
</dbReference>
<dbReference type="SUPFAM" id="SSF50494">
    <property type="entry name" value="Trypsin-like serine proteases"/>
    <property type="match status" value="1"/>
</dbReference>
<evidence type="ECO:0000313" key="1">
    <source>
        <dbReference type="Proteomes" id="UP000887565"/>
    </source>
</evidence>
<accession>A0A915K2W3</accession>
<sequence length="107" mass="12094">MWNISDVANCTLTGWNMRYDYDNPDQTSETEKTVKIYYAGAMANASNVRNVEGHLEGSIRNIRDGNPFWTSTGAPLICKKDDRVYAQGLVSDQSCKMIDLVDQEYCD</sequence>
<reference evidence="2" key="1">
    <citation type="submission" date="2022-11" db="UniProtKB">
        <authorList>
            <consortium name="WormBaseParasite"/>
        </authorList>
    </citation>
    <scope>IDENTIFICATION</scope>
</reference>
<organism evidence="1 2">
    <name type="scientific">Romanomermis culicivorax</name>
    <name type="common">Nematode worm</name>
    <dbReference type="NCBI Taxonomy" id="13658"/>
    <lineage>
        <taxon>Eukaryota</taxon>
        <taxon>Metazoa</taxon>
        <taxon>Ecdysozoa</taxon>
        <taxon>Nematoda</taxon>
        <taxon>Enoplea</taxon>
        <taxon>Dorylaimia</taxon>
        <taxon>Mermithida</taxon>
        <taxon>Mermithoidea</taxon>
        <taxon>Mermithidae</taxon>
        <taxon>Romanomermis</taxon>
    </lineage>
</organism>
<dbReference type="WBParaSite" id="nRc.2.0.1.t33135-RA">
    <property type="protein sequence ID" value="nRc.2.0.1.t33135-RA"/>
    <property type="gene ID" value="nRc.2.0.1.g33135"/>
</dbReference>
<proteinExistence type="predicted"/>
<evidence type="ECO:0000313" key="2">
    <source>
        <dbReference type="WBParaSite" id="nRc.2.0.1.t33135-RA"/>
    </source>
</evidence>